<sequence length="251" mass="25138">RCGEVCIDPMTDDDYCGATLDCEEGNAGVQCEPWEQCNGTGTCELYCQTGLVDCDGFCVDSMVDPDYCGATGDCQGANAGVVCGAGEYCDLGVCTSSCPGGLIDCNGTCVDPLTDRTYCGASGDCQGASAGTTCAPGQICDGTGNCALSCQAGLVECNGTCVDPLTNRMYCGASGDCQGANAGAQCGSGEICVNGQCEISCPTGQLDCGGFCVNPLTDEDYCGASGDCQGANAGQTCAWGQRCVNGSCVTN</sequence>
<feature type="non-terminal residue" evidence="1">
    <location>
        <position position="1"/>
    </location>
</feature>
<accession>X0XFG8</accession>
<dbReference type="AlphaFoldDB" id="X0XFG8"/>
<evidence type="ECO:0000313" key="1">
    <source>
        <dbReference type="EMBL" id="GAG34147.1"/>
    </source>
</evidence>
<name>X0XFG8_9ZZZZ</name>
<feature type="non-terminal residue" evidence="1">
    <location>
        <position position="251"/>
    </location>
</feature>
<proteinExistence type="predicted"/>
<organism evidence="1">
    <name type="scientific">marine sediment metagenome</name>
    <dbReference type="NCBI Taxonomy" id="412755"/>
    <lineage>
        <taxon>unclassified sequences</taxon>
        <taxon>metagenomes</taxon>
        <taxon>ecological metagenomes</taxon>
    </lineage>
</organism>
<gene>
    <name evidence="1" type="ORF">S01H1_65063</name>
</gene>
<reference evidence="1" key="1">
    <citation type="journal article" date="2014" name="Front. Microbiol.">
        <title>High frequency of phylogenetically diverse reductive dehalogenase-homologous genes in deep subseafloor sedimentary metagenomes.</title>
        <authorList>
            <person name="Kawai M."/>
            <person name="Futagami T."/>
            <person name="Toyoda A."/>
            <person name="Takaki Y."/>
            <person name="Nishi S."/>
            <person name="Hori S."/>
            <person name="Arai W."/>
            <person name="Tsubouchi T."/>
            <person name="Morono Y."/>
            <person name="Uchiyama I."/>
            <person name="Ito T."/>
            <person name="Fujiyama A."/>
            <person name="Inagaki F."/>
            <person name="Takami H."/>
        </authorList>
    </citation>
    <scope>NUCLEOTIDE SEQUENCE</scope>
    <source>
        <strain evidence="1">Expedition CK06-06</strain>
    </source>
</reference>
<comment type="caution">
    <text evidence="1">The sequence shown here is derived from an EMBL/GenBank/DDBJ whole genome shotgun (WGS) entry which is preliminary data.</text>
</comment>
<dbReference type="EMBL" id="BARS01042929">
    <property type="protein sequence ID" value="GAG34147.1"/>
    <property type="molecule type" value="Genomic_DNA"/>
</dbReference>
<protein>
    <submittedName>
        <fullName evidence="1">Uncharacterized protein</fullName>
    </submittedName>
</protein>